<comment type="caution">
    <text evidence="3">The sequence shown here is derived from an EMBL/GenBank/DDBJ whole genome shotgun (WGS) entry which is preliminary data.</text>
</comment>
<dbReference type="AlphaFoldDB" id="A0A178LQ71"/>
<dbReference type="eggNOG" id="ENOG5031JZA">
    <property type="taxonomic scope" value="Bacteria"/>
</dbReference>
<dbReference type="RefSeq" id="WP_064283878.1">
    <property type="nucleotide sequence ID" value="NZ_LWCS01000043.1"/>
</dbReference>
<evidence type="ECO:0000256" key="1">
    <source>
        <dbReference type="SAM" id="MobiDB-lite"/>
    </source>
</evidence>
<name>A0A178LQ71_MYCIR</name>
<keyword evidence="2" id="KW-0472">Membrane</keyword>
<dbReference type="Proteomes" id="UP000078396">
    <property type="component" value="Unassembled WGS sequence"/>
</dbReference>
<organism evidence="3 4">
    <name type="scientific">Mycolicibacterium iranicum</name>
    <name type="common">Mycobacterium iranicum</name>
    <dbReference type="NCBI Taxonomy" id="912594"/>
    <lineage>
        <taxon>Bacteria</taxon>
        <taxon>Bacillati</taxon>
        <taxon>Actinomycetota</taxon>
        <taxon>Actinomycetes</taxon>
        <taxon>Mycobacteriales</taxon>
        <taxon>Mycobacteriaceae</taxon>
        <taxon>Mycolicibacterium</taxon>
    </lineage>
</organism>
<protein>
    <recommendedName>
        <fullName evidence="5">Alanine and proline rich membrane protein</fullName>
    </recommendedName>
</protein>
<keyword evidence="2" id="KW-1133">Transmembrane helix</keyword>
<accession>A0A178LQ71</accession>
<reference evidence="3 4" key="1">
    <citation type="submission" date="2016-04" db="EMBL/GenBank/DDBJ databases">
        <title>Draft Genome Sequences of Staphylococcus capitis Strain H36, S. capitis Strain H65, S. cohnii Strain H62, S. hominis Strain H69, Mycobacterium iranicum Strain H39, Plantibacter sp. Strain H53, Pseudomonas oryzihabitans Strain H72, and Microbacterium sp. Strain H83, isolated from residential settings.</title>
        <authorList>
            <person name="Lymperopoulou D."/>
            <person name="Adams R.I."/>
            <person name="Lindow S."/>
            <person name="Coil D.A."/>
            <person name="Jospin G."/>
            <person name="Eisen J.A."/>
        </authorList>
    </citation>
    <scope>NUCLEOTIDE SEQUENCE [LARGE SCALE GENOMIC DNA]</scope>
    <source>
        <strain evidence="3 4">H39</strain>
    </source>
</reference>
<dbReference type="EMBL" id="LWCS01000043">
    <property type="protein sequence ID" value="OAN34619.1"/>
    <property type="molecule type" value="Genomic_DNA"/>
</dbReference>
<evidence type="ECO:0000256" key="2">
    <source>
        <dbReference type="SAM" id="Phobius"/>
    </source>
</evidence>
<gene>
    <name evidence="3" type="ORF">A4X20_07995</name>
</gene>
<dbReference type="OrthoDB" id="4761585at2"/>
<sequence>MADDRDDSSGSTPARVSREPVKIPRVTSPLTPIALLLALIAVGLSVWALVSGPESASTGQVAAAPMLSGDAKGRVCRAAHTVATAVQSQTNRSVGPEPAAVEAVAANARLAMVGGGEYLASQISSDTPTELADAARKFAGTLQMIGVNALAGVPNTDELQAGRIRDAEAARNELSRLCA</sequence>
<feature type="transmembrane region" description="Helical" evidence="2">
    <location>
        <begin position="30"/>
        <end position="50"/>
    </location>
</feature>
<evidence type="ECO:0008006" key="5">
    <source>
        <dbReference type="Google" id="ProtNLM"/>
    </source>
</evidence>
<keyword evidence="2" id="KW-0812">Transmembrane</keyword>
<evidence type="ECO:0000313" key="4">
    <source>
        <dbReference type="Proteomes" id="UP000078396"/>
    </source>
</evidence>
<feature type="region of interest" description="Disordered" evidence="1">
    <location>
        <begin position="1"/>
        <end position="20"/>
    </location>
</feature>
<proteinExistence type="predicted"/>
<evidence type="ECO:0000313" key="3">
    <source>
        <dbReference type="EMBL" id="OAN34619.1"/>
    </source>
</evidence>